<gene>
    <name evidence="8" type="ORF">C4520_20070</name>
</gene>
<evidence type="ECO:0000256" key="5">
    <source>
        <dbReference type="SAM" id="Phobius"/>
    </source>
</evidence>
<feature type="chain" id="PRO_5017231589" evidence="6">
    <location>
        <begin position="26"/>
        <end position="615"/>
    </location>
</feature>
<evidence type="ECO:0000256" key="3">
    <source>
        <dbReference type="PROSITE-ProRule" id="PRU00339"/>
    </source>
</evidence>
<dbReference type="InterPro" id="IPR052346">
    <property type="entry name" value="O-mannosyl-transferase_TMTC"/>
</dbReference>
<evidence type="ECO:0000256" key="4">
    <source>
        <dbReference type="SAM" id="MobiDB-lite"/>
    </source>
</evidence>
<feature type="compositionally biased region" description="Low complexity" evidence="4">
    <location>
        <begin position="601"/>
        <end position="615"/>
    </location>
</feature>
<reference evidence="8 9" key="1">
    <citation type="journal article" date="2017" name="ISME J.">
        <title>Energy and carbon metabolisms in a deep terrestrial subsurface fluid microbial community.</title>
        <authorList>
            <person name="Momper L."/>
            <person name="Jungbluth S.P."/>
            <person name="Lee M.D."/>
            <person name="Amend J.P."/>
        </authorList>
    </citation>
    <scope>NUCLEOTIDE SEQUENCE [LARGE SCALE GENOMIC DNA]</scope>
    <source>
        <strain evidence="8">SURF_5</strain>
    </source>
</reference>
<keyword evidence="6" id="KW-0732">Signal</keyword>
<evidence type="ECO:0000313" key="9">
    <source>
        <dbReference type="Proteomes" id="UP000265882"/>
    </source>
</evidence>
<proteinExistence type="predicted"/>
<feature type="repeat" description="TPR" evidence="3">
    <location>
        <begin position="521"/>
        <end position="554"/>
    </location>
</feature>
<feature type="transmembrane region" description="Helical" evidence="5">
    <location>
        <begin position="347"/>
        <end position="366"/>
    </location>
</feature>
<feature type="repeat" description="TPR" evidence="3">
    <location>
        <begin position="487"/>
        <end position="520"/>
    </location>
</feature>
<dbReference type="PROSITE" id="PS50005">
    <property type="entry name" value="TPR"/>
    <property type="match status" value="4"/>
</dbReference>
<keyword evidence="5" id="KW-0472">Membrane</keyword>
<dbReference type="InterPro" id="IPR019734">
    <property type="entry name" value="TPR_rpt"/>
</dbReference>
<dbReference type="Pfam" id="PF13231">
    <property type="entry name" value="PMT_2"/>
    <property type="match status" value="1"/>
</dbReference>
<dbReference type="Pfam" id="PF13424">
    <property type="entry name" value="TPR_12"/>
    <property type="match status" value="1"/>
</dbReference>
<organism evidence="8 9">
    <name type="scientific">Abyssobacteria bacterium (strain SURF_5)</name>
    <dbReference type="NCBI Taxonomy" id="2093360"/>
    <lineage>
        <taxon>Bacteria</taxon>
        <taxon>Pseudomonadati</taxon>
        <taxon>Candidatus Hydrogenedentota</taxon>
        <taxon>Candidatus Abyssobacteria</taxon>
    </lineage>
</organism>
<evidence type="ECO:0000256" key="2">
    <source>
        <dbReference type="ARBA" id="ARBA00022803"/>
    </source>
</evidence>
<dbReference type="PROSITE" id="PS50293">
    <property type="entry name" value="TPR_REGION"/>
    <property type="match status" value="1"/>
</dbReference>
<comment type="caution">
    <text evidence="8">The sequence shown here is derived from an EMBL/GenBank/DDBJ whole genome shotgun (WGS) entry which is preliminary data.</text>
</comment>
<dbReference type="InterPro" id="IPR011990">
    <property type="entry name" value="TPR-like_helical_dom_sf"/>
</dbReference>
<feature type="repeat" description="TPR" evidence="3">
    <location>
        <begin position="419"/>
        <end position="452"/>
    </location>
</feature>
<feature type="repeat" description="TPR" evidence="3">
    <location>
        <begin position="453"/>
        <end position="486"/>
    </location>
</feature>
<dbReference type="SUPFAM" id="SSF48452">
    <property type="entry name" value="TPR-like"/>
    <property type="match status" value="1"/>
</dbReference>
<feature type="transmembrane region" description="Helical" evidence="5">
    <location>
        <begin position="162"/>
        <end position="193"/>
    </location>
</feature>
<dbReference type="Gene3D" id="1.25.40.10">
    <property type="entry name" value="Tetratricopeptide repeat domain"/>
    <property type="match status" value="1"/>
</dbReference>
<accession>A0A3A4N746</accession>
<evidence type="ECO:0000256" key="1">
    <source>
        <dbReference type="ARBA" id="ARBA00022737"/>
    </source>
</evidence>
<feature type="signal peptide" evidence="6">
    <location>
        <begin position="1"/>
        <end position="25"/>
    </location>
</feature>
<dbReference type="PANTHER" id="PTHR44227">
    <property type="match status" value="1"/>
</dbReference>
<keyword evidence="5" id="KW-0812">Transmembrane</keyword>
<keyword evidence="5" id="KW-1133">Transmembrane helix</keyword>
<feature type="transmembrane region" description="Helical" evidence="5">
    <location>
        <begin position="83"/>
        <end position="104"/>
    </location>
</feature>
<feature type="domain" description="Glycosyltransferase RgtA/B/C/D-like" evidence="7">
    <location>
        <begin position="75"/>
        <end position="218"/>
    </location>
</feature>
<keyword evidence="1" id="KW-0677">Repeat</keyword>
<evidence type="ECO:0000256" key="6">
    <source>
        <dbReference type="SAM" id="SignalP"/>
    </source>
</evidence>
<dbReference type="InterPro" id="IPR038731">
    <property type="entry name" value="RgtA/B/C-like"/>
</dbReference>
<evidence type="ECO:0000313" key="8">
    <source>
        <dbReference type="EMBL" id="RJP15559.1"/>
    </source>
</evidence>
<dbReference type="Proteomes" id="UP000265882">
    <property type="component" value="Unassembled WGS sequence"/>
</dbReference>
<dbReference type="SMART" id="SM00028">
    <property type="entry name" value="TPR"/>
    <property type="match status" value="5"/>
</dbReference>
<sequence>MKSTTAKTVAFLLILSVLPYLNTFSNDFVGYDDQNLIQANEQIRSLSADNIKRMFTPRLRGNYQPLRALSYAIDYAVWGPQPFGFHLTNTILNSISVVLVWLLLRRVMDARTAAVSAAIFAVMPIHVESVAWMSSRKDVLSLAFFLLAILLYDESSLRKNRILYAASLAAAAGALLSKLTAVTLPLCILLVQICRDGWPDAAEWKRKAAWLLPHFMLVGIVIGLNFLQPQMGPQHGDALASLEEIGRPVAGHVWLSMPLVVWRYVRLMLVPYHLSTHYEILRITSLADARFWIPFLALLAVVVMTIALFARGKRALAFCFAWFFMTFLPTSNIIPTAAMLVDRYMHTPSIGIAALIGIACMYPVTVMAGKGSPSYRRLALTPMIALIILFTILTIRRNTDWRDTQSLFSRTLLVNPRSVDARLAIGAVLENEGQLNPAIDMYREALEIDPGNYRVLYNLGVAFLKKGSYLEAIRALEESKTANPIFSATRFNLALAYYHQKRFDRAIAEHTAALELDPHLAVSNGALGRIYLELGEYDLAMKHLNLALRDQPDLVPALVDRIELYMQQERYELAAEDLQRLSSLGFDTRQLHARLQKAKASKTSSTPDSSSLRTN</sequence>
<feature type="region of interest" description="Disordered" evidence="4">
    <location>
        <begin position="596"/>
        <end position="615"/>
    </location>
</feature>
<feature type="transmembrane region" description="Helical" evidence="5">
    <location>
        <begin position="113"/>
        <end position="133"/>
    </location>
</feature>
<name>A0A3A4N746_ABYX5</name>
<keyword evidence="2 3" id="KW-0802">TPR repeat</keyword>
<dbReference type="Pfam" id="PF13414">
    <property type="entry name" value="TPR_11"/>
    <property type="match status" value="1"/>
</dbReference>
<dbReference type="PANTHER" id="PTHR44227:SF3">
    <property type="entry name" value="PROTEIN O-MANNOSYL-TRANSFERASE TMTC4"/>
    <property type="match status" value="1"/>
</dbReference>
<feature type="transmembrane region" description="Helical" evidence="5">
    <location>
        <begin position="378"/>
        <end position="395"/>
    </location>
</feature>
<dbReference type="AlphaFoldDB" id="A0A3A4N746"/>
<dbReference type="EMBL" id="QZKU01000134">
    <property type="protein sequence ID" value="RJP15559.1"/>
    <property type="molecule type" value="Genomic_DNA"/>
</dbReference>
<evidence type="ECO:0000259" key="7">
    <source>
        <dbReference type="Pfam" id="PF13231"/>
    </source>
</evidence>
<protein>
    <submittedName>
        <fullName evidence="8">Tetratricopeptide repeat protein</fullName>
    </submittedName>
</protein>
<feature type="transmembrane region" description="Helical" evidence="5">
    <location>
        <begin position="291"/>
        <end position="310"/>
    </location>
</feature>
<feature type="transmembrane region" description="Helical" evidence="5">
    <location>
        <begin position="317"/>
        <end position="341"/>
    </location>
</feature>
<feature type="transmembrane region" description="Helical" evidence="5">
    <location>
        <begin position="208"/>
        <end position="227"/>
    </location>
</feature>